<dbReference type="InterPro" id="IPR055170">
    <property type="entry name" value="GFO_IDH_MocA-like_dom"/>
</dbReference>
<dbReference type="GO" id="GO:0016491">
    <property type="term" value="F:oxidoreductase activity"/>
    <property type="evidence" value="ECO:0007669"/>
    <property type="project" value="UniProtKB-KW"/>
</dbReference>
<evidence type="ECO:0000256" key="1">
    <source>
        <dbReference type="ARBA" id="ARBA00023002"/>
    </source>
</evidence>
<accession>A0A4Y9RUQ1</accession>
<evidence type="ECO:0000259" key="4">
    <source>
        <dbReference type="Pfam" id="PF22725"/>
    </source>
</evidence>
<evidence type="ECO:0000313" key="5">
    <source>
        <dbReference type="EMBL" id="TFW11018.1"/>
    </source>
</evidence>
<keyword evidence="1" id="KW-0560">Oxidoreductase</keyword>
<dbReference type="InterPro" id="IPR036291">
    <property type="entry name" value="NAD(P)-bd_dom_sf"/>
</dbReference>
<dbReference type="SUPFAM" id="SSF55347">
    <property type="entry name" value="Glyceraldehyde-3-phosphate dehydrogenase-like, C-terminal domain"/>
    <property type="match status" value="1"/>
</dbReference>
<feature type="domain" description="Gfo/Idh/MocA-like oxidoreductase N-terminal" evidence="3">
    <location>
        <begin position="14"/>
        <end position="124"/>
    </location>
</feature>
<dbReference type="Gene3D" id="3.30.360.10">
    <property type="entry name" value="Dihydrodipicolinate Reductase, domain 2"/>
    <property type="match status" value="1"/>
</dbReference>
<name>A0A4Y9RUQ1_9CAUL</name>
<dbReference type="GO" id="GO:0000166">
    <property type="term" value="F:nucleotide binding"/>
    <property type="evidence" value="ECO:0007669"/>
    <property type="project" value="InterPro"/>
</dbReference>
<evidence type="ECO:0000259" key="3">
    <source>
        <dbReference type="Pfam" id="PF01408"/>
    </source>
</evidence>
<keyword evidence="6" id="KW-1185">Reference proteome</keyword>
<evidence type="ECO:0000256" key="2">
    <source>
        <dbReference type="SAM" id="MobiDB-lite"/>
    </source>
</evidence>
<dbReference type="SUPFAM" id="SSF51735">
    <property type="entry name" value="NAD(P)-binding Rossmann-fold domains"/>
    <property type="match status" value="1"/>
</dbReference>
<sequence length="402" mass="42052">MIEVLKKDPSLPAIGVIGAGMVSHAYLGTISRSPELRLKAVSSRTMVSAAAQAQRYGGLAMTTEAMLADPEISVVVNLAPPELHHQIGRAVLEAGKHLYTEKPFATSLSDAHELIALADRLGLKIGCAPDTFLGPGHQAARKLLDDGVVGKIVGGAATMASRGMEHWHPNPAFFYGRGGGPLLDIGPYAVTQLINLLGPVERVAAIGSSPRAQRTVTSPTRAGQTIQVEVCTTVNGVLLFESGANVALTLSWDVRQHRRPPIELYGETGTLACPDPNAFGGEVSLGRGQGDWTTIAGEPGGTGPLDAATIVNAMQTIEAGLHPATGQPIGPTSPPILGDRRGLGLIELVRAIREQREPRVSGRLAAHVLEILLALEACAEHGGDRSVTSRVARPAPLSEPIP</sequence>
<dbReference type="Gene3D" id="3.40.50.720">
    <property type="entry name" value="NAD(P)-binding Rossmann-like Domain"/>
    <property type="match status" value="1"/>
</dbReference>
<dbReference type="PANTHER" id="PTHR43818">
    <property type="entry name" value="BCDNA.GH03377"/>
    <property type="match status" value="1"/>
</dbReference>
<dbReference type="InterPro" id="IPR050463">
    <property type="entry name" value="Gfo/Idh/MocA_oxidrdct_glycsds"/>
</dbReference>
<dbReference type="Proteomes" id="UP000298216">
    <property type="component" value="Unassembled WGS sequence"/>
</dbReference>
<gene>
    <name evidence="5" type="ORF">EGY25_15130</name>
</gene>
<organism evidence="5 6">
    <name type="scientific">Brevundimonas intermedia</name>
    <dbReference type="NCBI Taxonomy" id="74315"/>
    <lineage>
        <taxon>Bacteria</taxon>
        <taxon>Pseudomonadati</taxon>
        <taxon>Pseudomonadota</taxon>
        <taxon>Alphaproteobacteria</taxon>
        <taxon>Caulobacterales</taxon>
        <taxon>Caulobacteraceae</taxon>
        <taxon>Brevundimonas</taxon>
    </lineage>
</organism>
<protein>
    <submittedName>
        <fullName evidence="5">Gfo/Idh/MocA family oxidoreductase</fullName>
    </submittedName>
</protein>
<feature type="domain" description="GFO/IDH/MocA-like oxidoreductase" evidence="4">
    <location>
        <begin position="137"/>
        <end position="271"/>
    </location>
</feature>
<comment type="caution">
    <text evidence="5">The sequence shown here is derived from an EMBL/GenBank/DDBJ whole genome shotgun (WGS) entry which is preliminary data.</text>
</comment>
<dbReference type="AlphaFoldDB" id="A0A4Y9RUQ1"/>
<proteinExistence type="predicted"/>
<dbReference type="PANTHER" id="PTHR43818:SF11">
    <property type="entry name" value="BCDNA.GH03377"/>
    <property type="match status" value="1"/>
</dbReference>
<dbReference type="Pfam" id="PF22725">
    <property type="entry name" value="GFO_IDH_MocA_C3"/>
    <property type="match status" value="1"/>
</dbReference>
<dbReference type="RefSeq" id="WP_135195846.1">
    <property type="nucleotide sequence ID" value="NZ_SPVH01000007.1"/>
</dbReference>
<dbReference type="OrthoDB" id="9792935at2"/>
<dbReference type="EMBL" id="SPVH01000007">
    <property type="protein sequence ID" value="TFW11018.1"/>
    <property type="molecule type" value="Genomic_DNA"/>
</dbReference>
<dbReference type="InterPro" id="IPR000683">
    <property type="entry name" value="Gfo/Idh/MocA-like_OxRdtase_N"/>
</dbReference>
<feature type="region of interest" description="Disordered" evidence="2">
    <location>
        <begin position="383"/>
        <end position="402"/>
    </location>
</feature>
<dbReference type="Pfam" id="PF01408">
    <property type="entry name" value="GFO_IDH_MocA"/>
    <property type="match status" value="1"/>
</dbReference>
<evidence type="ECO:0000313" key="6">
    <source>
        <dbReference type="Proteomes" id="UP000298216"/>
    </source>
</evidence>
<reference evidence="5 6" key="1">
    <citation type="submission" date="2019-03" db="EMBL/GenBank/DDBJ databases">
        <title>Draft genome of Brevundimonas sp. a heavy metal resistant soil bacteria.</title>
        <authorList>
            <person name="Soto J."/>
        </authorList>
    </citation>
    <scope>NUCLEOTIDE SEQUENCE [LARGE SCALE GENOMIC DNA]</scope>
    <source>
        <strain evidence="5 6">B-10</strain>
    </source>
</reference>